<dbReference type="AlphaFoldDB" id="A0A179FM78"/>
<accession>A0A179FM78</accession>
<dbReference type="InterPro" id="IPR001251">
    <property type="entry name" value="CRAL-TRIO_dom"/>
</dbReference>
<dbReference type="Proteomes" id="UP000078397">
    <property type="component" value="Unassembled WGS sequence"/>
</dbReference>
<organism evidence="2 3">
    <name type="scientific">Pochonia chlamydosporia 170</name>
    <dbReference type="NCBI Taxonomy" id="1380566"/>
    <lineage>
        <taxon>Eukaryota</taxon>
        <taxon>Fungi</taxon>
        <taxon>Dikarya</taxon>
        <taxon>Ascomycota</taxon>
        <taxon>Pezizomycotina</taxon>
        <taxon>Sordariomycetes</taxon>
        <taxon>Hypocreomycetidae</taxon>
        <taxon>Hypocreales</taxon>
        <taxon>Clavicipitaceae</taxon>
        <taxon>Pochonia</taxon>
    </lineage>
</organism>
<dbReference type="InterPro" id="IPR036273">
    <property type="entry name" value="CRAL/TRIO_N_dom_sf"/>
</dbReference>
<name>A0A179FM78_METCM</name>
<evidence type="ECO:0000313" key="3">
    <source>
        <dbReference type="Proteomes" id="UP000078397"/>
    </source>
</evidence>
<dbReference type="KEGG" id="pchm:VFPPC_14361"/>
<dbReference type="RefSeq" id="XP_018143769.1">
    <property type="nucleotide sequence ID" value="XM_018292130.1"/>
</dbReference>
<dbReference type="PROSITE" id="PS50191">
    <property type="entry name" value="CRAL_TRIO"/>
    <property type="match status" value="1"/>
</dbReference>
<dbReference type="SUPFAM" id="SSF52087">
    <property type="entry name" value="CRAL/TRIO domain"/>
    <property type="match status" value="1"/>
</dbReference>
<feature type="domain" description="CRAL-TRIO" evidence="1">
    <location>
        <begin position="198"/>
        <end position="343"/>
    </location>
</feature>
<dbReference type="OrthoDB" id="43460at2759"/>
<gene>
    <name evidence="2" type="ORF">VFPPC_14361</name>
</gene>
<dbReference type="PANTHER" id="PTHR46590">
    <property type="entry name" value="PHOSPHATIDYLINOSITOL TRANSFER PROTEIN CSR1-RELATED"/>
    <property type="match status" value="1"/>
</dbReference>
<dbReference type="CDD" id="cd00170">
    <property type="entry name" value="SEC14"/>
    <property type="match status" value="1"/>
</dbReference>
<dbReference type="Gene3D" id="3.40.525.10">
    <property type="entry name" value="CRAL-TRIO lipid binding domain"/>
    <property type="match status" value="1"/>
</dbReference>
<dbReference type="EMBL" id="LSBJ02000004">
    <property type="protein sequence ID" value="OAQ66682.1"/>
    <property type="molecule type" value="Genomic_DNA"/>
</dbReference>
<dbReference type="PANTHER" id="PTHR46590:SF1">
    <property type="entry name" value="PHOSPHATIDYLINOSITOL TRANSFER PROTEIN CSR1"/>
    <property type="match status" value="1"/>
</dbReference>
<dbReference type="SMART" id="SM00516">
    <property type="entry name" value="SEC14"/>
    <property type="match status" value="1"/>
</dbReference>
<protein>
    <submittedName>
        <fullName evidence="2">CRAL/TRIO domain-containing protein</fullName>
    </submittedName>
</protein>
<dbReference type="STRING" id="1380566.A0A179FM78"/>
<dbReference type="GeneID" id="28856124"/>
<evidence type="ECO:0000259" key="1">
    <source>
        <dbReference type="PROSITE" id="PS50191"/>
    </source>
</evidence>
<comment type="caution">
    <text evidence="2">The sequence shown here is derived from an EMBL/GenBank/DDBJ whole genome shotgun (WGS) entry which is preliminary data.</text>
</comment>
<reference evidence="2 3" key="1">
    <citation type="journal article" date="2016" name="PLoS Pathog.">
        <title>Biosynthesis of antibiotic leucinostatins in bio-control fungus Purpureocillium lilacinum and their inhibition on phytophthora revealed by genome mining.</title>
        <authorList>
            <person name="Wang G."/>
            <person name="Liu Z."/>
            <person name="Lin R."/>
            <person name="Li E."/>
            <person name="Mao Z."/>
            <person name="Ling J."/>
            <person name="Yang Y."/>
            <person name="Yin W.B."/>
            <person name="Xie B."/>
        </authorList>
    </citation>
    <scope>NUCLEOTIDE SEQUENCE [LARGE SCALE GENOMIC DNA]</scope>
    <source>
        <strain evidence="2">170</strain>
    </source>
</reference>
<dbReference type="SMART" id="SM01100">
    <property type="entry name" value="CRAL_TRIO_N"/>
    <property type="match status" value="1"/>
</dbReference>
<proteinExistence type="predicted"/>
<dbReference type="SUPFAM" id="SSF46938">
    <property type="entry name" value="CRAL/TRIO N-terminal domain"/>
    <property type="match status" value="1"/>
</dbReference>
<sequence length="465" mass="52991">MSGTISPGHLGNLTVEQEDKLRKLWSAVFRVCGVAGENDTDSLPANYGKSDVESEAPKKRRGFSFFRNVSQPGSALPSGNSATDSADEDKYGLTKQYHEILASQRPEDIRETMWAMMKHDHPDALLLRFLRARKWDVEKALVMLISAMNWRHSKMQVDPDIMWNGEAGAATDEKAGNEKARKLGHDFLKQSRMGKSFLHGTDKEGRPICVVRVRLHKASDQSPESLERYTVFIIETARLALKAPIDTANIIFDMTGFTLANMDYHPVKFMIQCFEANYPESLGVVLVHNAPWVFQGIWKIIRGWLDPVVAAKVHFTNYRAGLEEFIHANQLIKDLEGDEDWKYEFDEPTEGENVLMKDVQTRDRLLKEREALYAHYEAATRRWIHHPAGEEAQTVKAEREEIAAKLRDGYWKLDPYVRARSLYDRQGIIRPGGDVNWYRYQTMDCKPVSSTEGNSVVGETNRAAN</sequence>
<keyword evidence="3" id="KW-1185">Reference proteome</keyword>
<dbReference type="InterPro" id="IPR052432">
    <property type="entry name" value="PITP/CRAL-TRIO"/>
</dbReference>
<dbReference type="InterPro" id="IPR011074">
    <property type="entry name" value="CRAL/TRIO_N_dom"/>
</dbReference>
<dbReference type="InterPro" id="IPR036865">
    <property type="entry name" value="CRAL-TRIO_dom_sf"/>
</dbReference>
<evidence type="ECO:0000313" key="2">
    <source>
        <dbReference type="EMBL" id="OAQ66682.1"/>
    </source>
</evidence>
<dbReference type="Pfam" id="PF00650">
    <property type="entry name" value="CRAL_TRIO"/>
    <property type="match status" value="1"/>
</dbReference>
<dbReference type="Pfam" id="PF03765">
    <property type="entry name" value="CRAL_TRIO_N"/>
    <property type="match status" value="1"/>
</dbReference>